<keyword evidence="3" id="KW-1185">Reference proteome</keyword>
<dbReference type="Proteomes" id="UP001055172">
    <property type="component" value="Unassembled WGS sequence"/>
</dbReference>
<feature type="region of interest" description="Disordered" evidence="1">
    <location>
        <begin position="107"/>
        <end position="144"/>
    </location>
</feature>
<evidence type="ECO:0000313" key="2">
    <source>
        <dbReference type="EMBL" id="GJC89973.1"/>
    </source>
</evidence>
<comment type="caution">
    <text evidence="2">The sequence shown here is derived from an EMBL/GenBank/DDBJ whole genome shotgun (WGS) entry which is preliminary data.</text>
</comment>
<evidence type="ECO:0000313" key="3">
    <source>
        <dbReference type="Proteomes" id="UP001055172"/>
    </source>
</evidence>
<protein>
    <submittedName>
        <fullName evidence="2">Uncharacterized protein</fullName>
    </submittedName>
</protein>
<name>A0AA37GZ23_9PEZI</name>
<dbReference type="EMBL" id="BPPX01000047">
    <property type="protein sequence ID" value="GJC89973.1"/>
    <property type="molecule type" value="Genomic_DNA"/>
</dbReference>
<reference evidence="2 3" key="1">
    <citation type="submission" date="2021-07" db="EMBL/GenBank/DDBJ databases">
        <title>Genome data of Colletotrichum spaethianum.</title>
        <authorList>
            <person name="Utami Y.D."/>
            <person name="Hiruma K."/>
        </authorList>
    </citation>
    <scope>NUCLEOTIDE SEQUENCE [LARGE SCALE GENOMIC DNA]</scope>
    <source>
        <strain evidence="2 3">MAFF 242679</strain>
    </source>
</reference>
<dbReference type="AlphaFoldDB" id="A0AA37GZ23"/>
<feature type="region of interest" description="Disordered" evidence="1">
    <location>
        <begin position="24"/>
        <end position="92"/>
    </location>
</feature>
<evidence type="ECO:0000256" key="1">
    <source>
        <dbReference type="SAM" id="MobiDB-lite"/>
    </source>
</evidence>
<organism evidence="2 3">
    <name type="scientific">Colletotrichum liriopes</name>
    <dbReference type="NCBI Taxonomy" id="708192"/>
    <lineage>
        <taxon>Eukaryota</taxon>
        <taxon>Fungi</taxon>
        <taxon>Dikarya</taxon>
        <taxon>Ascomycota</taxon>
        <taxon>Pezizomycotina</taxon>
        <taxon>Sordariomycetes</taxon>
        <taxon>Hypocreomycetidae</taxon>
        <taxon>Glomerellales</taxon>
        <taxon>Glomerellaceae</taxon>
        <taxon>Colletotrichum</taxon>
        <taxon>Colletotrichum spaethianum species complex</taxon>
    </lineage>
</organism>
<gene>
    <name evidence="2" type="ORF">ColLi_12811</name>
</gene>
<accession>A0AA37GZ23</accession>
<proteinExistence type="predicted"/>
<sequence length="189" mass="20927">MASKERRKLERKKERLALAIAALEQATEPEPGLLIDAAEPEPEPAVDWLPETEVAPIDAAEPEPEPEPVPGLDWPAEPNSEPVEIEAEPSGPVAAEPEPIIWADVIPEPVPEHKPVETEELPYARPKKGKKDKKKDKKGKKDEIKEDVCVWKATHLVDGGWEDCSSCRRYVGSFVSSYHQSKEDSSLGI</sequence>
<feature type="compositionally biased region" description="Basic residues" evidence="1">
    <location>
        <begin position="125"/>
        <end position="138"/>
    </location>
</feature>